<name>A0A1G9S5C4_ALLAB</name>
<dbReference type="Proteomes" id="UP000183376">
    <property type="component" value="Chromosome I"/>
</dbReference>
<evidence type="ECO:0000313" key="1">
    <source>
        <dbReference type="EMBL" id="SDM30602.1"/>
    </source>
</evidence>
<dbReference type="AlphaFoldDB" id="A0A1G9S5C4"/>
<protein>
    <submittedName>
        <fullName evidence="1">Uncharacterized protein</fullName>
    </submittedName>
</protein>
<reference evidence="1 2" key="1">
    <citation type="submission" date="2016-10" db="EMBL/GenBank/DDBJ databases">
        <authorList>
            <person name="de Groot N.N."/>
        </authorList>
    </citation>
    <scope>NUCLEOTIDE SEQUENCE [LARGE SCALE GENOMIC DNA]</scope>
    <source>
        <strain evidence="1 2">DSM 44149</strain>
    </source>
</reference>
<gene>
    <name evidence="1" type="ORF">SAMN04489726_0896</name>
</gene>
<sequence length="109" mass="11624">MRLLGSWGTAARASGSTVHFGLRKARGSASPCRANLWAAKARYELTGDPGPLLLAVEADDASILVRKARVTAAKLYWQLTGETSRCSGRAGRGRRGVERVSPLPATFNV</sequence>
<organism evidence="1 2">
    <name type="scientific">Allokutzneria albata</name>
    <name type="common">Kibdelosporangium albatum</name>
    <dbReference type="NCBI Taxonomy" id="211114"/>
    <lineage>
        <taxon>Bacteria</taxon>
        <taxon>Bacillati</taxon>
        <taxon>Actinomycetota</taxon>
        <taxon>Actinomycetes</taxon>
        <taxon>Pseudonocardiales</taxon>
        <taxon>Pseudonocardiaceae</taxon>
        <taxon>Allokutzneria</taxon>
    </lineage>
</organism>
<dbReference type="EMBL" id="LT629701">
    <property type="protein sequence ID" value="SDM30602.1"/>
    <property type="molecule type" value="Genomic_DNA"/>
</dbReference>
<accession>A0A1G9S5C4</accession>
<proteinExistence type="predicted"/>
<keyword evidence="2" id="KW-1185">Reference proteome</keyword>
<evidence type="ECO:0000313" key="2">
    <source>
        <dbReference type="Proteomes" id="UP000183376"/>
    </source>
</evidence>